<keyword evidence="9" id="KW-0961">Cell wall biogenesis/degradation</keyword>
<keyword evidence="7" id="KW-0862">Zinc</keyword>
<evidence type="ECO:0000256" key="1">
    <source>
        <dbReference type="ARBA" id="ARBA00001947"/>
    </source>
</evidence>
<dbReference type="CDD" id="cd14844">
    <property type="entry name" value="Zn-DD-carboxypeptidase_like"/>
    <property type="match status" value="1"/>
</dbReference>
<proteinExistence type="inferred from homology"/>
<evidence type="ECO:0000256" key="9">
    <source>
        <dbReference type="ARBA" id="ARBA00023316"/>
    </source>
</evidence>
<evidence type="ECO:0000313" key="12">
    <source>
        <dbReference type="EMBL" id="GFN45986.1"/>
    </source>
</evidence>
<comment type="cofactor">
    <cofactor evidence="1">
        <name>Zn(2+)</name>
        <dbReference type="ChEBI" id="CHEBI:29105"/>
    </cofactor>
</comment>
<dbReference type="Proteomes" id="UP000504714">
    <property type="component" value="Unassembled WGS sequence"/>
</dbReference>
<evidence type="ECO:0000256" key="2">
    <source>
        <dbReference type="ARBA" id="ARBA00004776"/>
    </source>
</evidence>
<dbReference type="AlphaFoldDB" id="A0A6L2ZMJ8"/>
<dbReference type="EMBL" id="BLXO01000002">
    <property type="protein sequence ID" value="GFN45986.1"/>
    <property type="molecule type" value="Genomic_DNA"/>
</dbReference>
<evidence type="ECO:0000256" key="7">
    <source>
        <dbReference type="ARBA" id="ARBA00022833"/>
    </source>
</evidence>
<dbReference type="InterPro" id="IPR010275">
    <property type="entry name" value="MepK"/>
</dbReference>
<dbReference type="PANTHER" id="PTHR37425:SF1">
    <property type="entry name" value="OUTER MEMBRANE PROTEIN"/>
    <property type="match status" value="1"/>
</dbReference>
<keyword evidence="6" id="KW-0378">Hydrolase</keyword>
<dbReference type="Pfam" id="PF05951">
    <property type="entry name" value="Peptidase_M15_2"/>
    <property type="match status" value="1"/>
</dbReference>
<organism evidence="12 13">
    <name type="scientific">Candidatus Regiella insecticola</name>
    <dbReference type="NCBI Taxonomy" id="138073"/>
    <lineage>
        <taxon>Bacteria</taxon>
        <taxon>Pseudomonadati</taxon>
        <taxon>Pseudomonadota</taxon>
        <taxon>Gammaproteobacteria</taxon>
        <taxon>Enterobacterales</taxon>
        <taxon>Enterobacteriaceae</taxon>
        <taxon>aphid secondary symbionts</taxon>
        <taxon>Candidatus Regiella</taxon>
    </lineage>
</organism>
<evidence type="ECO:0000313" key="13">
    <source>
        <dbReference type="Proteomes" id="UP000504714"/>
    </source>
</evidence>
<comment type="similarity">
    <text evidence="10">Belongs to the peptidase M15 family.</text>
</comment>
<evidence type="ECO:0000256" key="10">
    <source>
        <dbReference type="ARBA" id="ARBA00093448"/>
    </source>
</evidence>
<evidence type="ECO:0000256" key="5">
    <source>
        <dbReference type="ARBA" id="ARBA00022729"/>
    </source>
</evidence>
<evidence type="ECO:0000256" key="3">
    <source>
        <dbReference type="ARBA" id="ARBA00022670"/>
    </source>
</evidence>
<dbReference type="GO" id="GO:0008237">
    <property type="term" value="F:metallopeptidase activity"/>
    <property type="evidence" value="ECO:0007669"/>
    <property type="project" value="UniProtKB-KW"/>
</dbReference>
<keyword evidence="3" id="KW-0645">Protease</keyword>
<name>A0A6L2ZMJ8_9ENTR</name>
<reference evidence="12 13" key="1">
    <citation type="submission" date="2020-06" db="EMBL/GenBank/DDBJ databases">
        <title>The genome sequence of Candidatus Regiella insecticola strain Tut.</title>
        <authorList>
            <person name="Nikoh N."/>
            <person name="Tsuchida T."/>
            <person name="Koga R."/>
            <person name="Oshima K."/>
            <person name="Hattori M."/>
            <person name="Fukatsu T."/>
        </authorList>
    </citation>
    <scope>NUCLEOTIDE SEQUENCE [LARGE SCALE GENOMIC DNA]</scope>
    <source>
        <strain evidence="12 13">Tut</strain>
    </source>
</reference>
<gene>
    <name evidence="12" type="primary">ycbK</name>
    <name evidence="12" type="ORF">RINTU1_13810</name>
</gene>
<keyword evidence="4" id="KW-0479">Metal-binding</keyword>
<dbReference type="GO" id="GO:0006508">
    <property type="term" value="P:proteolysis"/>
    <property type="evidence" value="ECO:0007669"/>
    <property type="project" value="UniProtKB-KW"/>
</dbReference>
<evidence type="ECO:0000256" key="8">
    <source>
        <dbReference type="ARBA" id="ARBA00023049"/>
    </source>
</evidence>
<dbReference type="InterPro" id="IPR009045">
    <property type="entry name" value="Zn_M74/Hedgehog-like"/>
</dbReference>
<comment type="caution">
    <text evidence="12">The sequence shown here is derived from an EMBL/GenBank/DDBJ whole genome shotgun (WGS) entry which is preliminary data.</text>
</comment>
<accession>A0A6L2ZMJ8</accession>
<dbReference type="RefSeq" id="WP_176487746.1">
    <property type="nucleotide sequence ID" value="NZ_BLXO01000002.1"/>
</dbReference>
<dbReference type="GO" id="GO:0071555">
    <property type="term" value="P:cell wall organization"/>
    <property type="evidence" value="ECO:0007669"/>
    <property type="project" value="UniProtKB-KW"/>
</dbReference>
<keyword evidence="5" id="KW-0732">Signal</keyword>
<keyword evidence="8" id="KW-0482">Metalloprotease</keyword>
<evidence type="ECO:0000256" key="11">
    <source>
        <dbReference type="ARBA" id="ARBA00093666"/>
    </source>
</evidence>
<dbReference type="SUPFAM" id="SSF55166">
    <property type="entry name" value="Hedgehog/DD-peptidase"/>
    <property type="match status" value="1"/>
</dbReference>
<evidence type="ECO:0000256" key="6">
    <source>
        <dbReference type="ARBA" id="ARBA00022801"/>
    </source>
</evidence>
<evidence type="ECO:0000256" key="4">
    <source>
        <dbReference type="ARBA" id="ARBA00022723"/>
    </source>
</evidence>
<dbReference type="GO" id="GO:0046872">
    <property type="term" value="F:metal ion binding"/>
    <property type="evidence" value="ECO:0007669"/>
    <property type="project" value="UniProtKB-KW"/>
</dbReference>
<protein>
    <recommendedName>
        <fullName evidence="11">Murein endopeptidase K</fullName>
    </recommendedName>
</protein>
<dbReference type="PANTHER" id="PTHR37425">
    <property type="match status" value="1"/>
</dbReference>
<sequence>MEKIDNHRRKWLTLGGVALGFSLLSSNKALATLSTPTPRTLKLNNIHTGESIKAEFSNGIGYNKEELTRLNYFFRDFRQNEVRSIDPQLYDQLYSLQHLLNTEKPIQLISGYRSAKTNNHLRSQSSGVANNSLHKVGKAADLRIEGISLNHIRQAALRMRAGGVGYYPKSNFLHIDTGRVRTW</sequence>
<dbReference type="Gene3D" id="3.30.1380.10">
    <property type="match status" value="1"/>
</dbReference>
<comment type="pathway">
    <text evidence="2">Cell wall biogenesis; cell wall polysaccharide biosynthesis.</text>
</comment>